<evidence type="ECO:0000256" key="1">
    <source>
        <dbReference type="ARBA" id="ARBA00007150"/>
    </source>
</evidence>
<feature type="region of interest" description="Disordered" evidence="8">
    <location>
        <begin position="310"/>
        <end position="416"/>
    </location>
</feature>
<keyword evidence="10" id="KW-1185">Reference proteome</keyword>
<comment type="similarity">
    <text evidence="1 7">Belongs to the Lgt family.</text>
</comment>
<keyword evidence="3 7" id="KW-0808">Transferase</keyword>
<comment type="caution">
    <text evidence="7">Lacks conserved residue(s) required for the propagation of feature annotation.</text>
</comment>
<feature type="compositionally biased region" description="Gly residues" evidence="8">
    <location>
        <begin position="320"/>
        <end position="335"/>
    </location>
</feature>
<gene>
    <name evidence="7" type="primary">lgt</name>
    <name evidence="9" type="ORF">GCM10023322_66030</name>
</gene>
<reference evidence="10" key="1">
    <citation type="journal article" date="2019" name="Int. J. Syst. Evol. Microbiol.">
        <title>The Global Catalogue of Microorganisms (GCM) 10K type strain sequencing project: providing services to taxonomists for standard genome sequencing and annotation.</title>
        <authorList>
            <consortium name="The Broad Institute Genomics Platform"/>
            <consortium name="The Broad Institute Genome Sequencing Center for Infectious Disease"/>
            <person name="Wu L."/>
            <person name="Ma J."/>
        </authorList>
    </citation>
    <scope>NUCLEOTIDE SEQUENCE [LARGE SCALE GENOMIC DNA]</scope>
    <source>
        <strain evidence="10">JCM 18304</strain>
    </source>
</reference>
<dbReference type="EC" id="2.5.1.145" evidence="7"/>
<keyword evidence="5 7" id="KW-1133">Transmembrane helix</keyword>
<dbReference type="EMBL" id="BAABJQ010000027">
    <property type="protein sequence ID" value="GAA5196637.1"/>
    <property type="molecule type" value="Genomic_DNA"/>
</dbReference>
<evidence type="ECO:0000256" key="7">
    <source>
        <dbReference type="HAMAP-Rule" id="MF_01147"/>
    </source>
</evidence>
<evidence type="ECO:0000256" key="2">
    <source>
        <dbReference type="ARBA" id="ARBA00022475"/>
    </source>
</evidence>
<dbReference type="PANTHER" id="PTHR30589:SF0">
    <property type="entry name" value="PHOSPHATIDYLGLYCEROL--PROLIPOPROTEIN DIACYLGLYCERYL TRANSFERASE"/>
    <property type="match status" value="1"/>
</dbReference>
<sequence length="416" mass="42379">MNLAAIPSPTTAVWDLGPIPIRAYALFIVLGIVAACVVAEVRMRRLGAPPYLILDIAVWAVPLGIVGARVYHVITSPDAYFGEGGHPVDALKVWHGGLGIWGAIAGGVLGAWIACRQRGVPLFFVADAAAPGLPLAQALGRWGNWFNNELYGRSTSLPWGLRVHVMDDQNPGHALVMDGKPVVQQGLYQPTFLYESLWDVGVAILVWQLDKRYRFGRGRAFALYAMAYTAGRAWVEALRVDTAHHFLGLRLNDWTSIVVFLAALIYFVRVRGPQLRLVPGEDGQLIAEPVVDGGAAGGVAGVAAPAGDATGDDVELVDATGGGSGGGGSGGGGSGSDDDDPGEVVVVGAGPSAGVADGSVGEAGVVGGGAAGTGAAGTGGAGGGAVGGEPEDSVWRADPSGDDAPPGDATHGTTEK</sequence>
<dbReference type="NCBIfam" id="TIGR00544">
    <property type="entry name" value="lgt"/>
    <property type="match status" value="1"/>
</dbReference>
<dbReference type="Proteomes" id="UP001501570">
    <property type="component" value="Unassembled WGS sequence"/>
</dbReference>
<evidence type="ECO:0000256" key="3">
    <source>
        <dbReference type="ARBA" id="ARBA00022679"/>
    </source>
</evidence>
<evidence type="ECO:0000313" key="9">
    <source>
        <dbReference type="EMBL" id="GAA5196637.1"/>
    </source>
</evidence>
<dbReference type="PANTHER" id="PTHR30589">
    <property type="entry name" value="PROLIPOPROTEIN DIACYLGLYCERYL TRANSFERASE"/>
    <property type="match status" value="1"/>
</dbReference>
<evidence type="ECO:0000256" key="4">
    <source>
        <dbReference type="ARBA" id="ARBA00022692"/>
    </source>
</evidence>
<feature type="compositionally biased region" description="Low complexity" evidence="8">
    <location>
        <begin position="343"/>
        <end position="363"/>
    </location>
</feature>
<evidence type="ECO:0000313" key="10">
    <source>
        <dbReference type="Proteomes" id="UP001501570"/>
    </source>
</evidence>
<feature type="transmembrane region" description="Helical" evidence="7">
    <location>
        <begin position="21"/>
        <end position="39"/>
    </location>
</feature>
<comment type="subcellular location">
    <subcellularLocation>
        <location evidence="7">Cell membrane</location>
        <topology evidence="7">Multi-pass membrane protein</topology>
    </subcellularLocation>
</comment>
<feature type="transmembrane region" description="Helical" evidence="7">
    <location>
        <begin position="51"/>
        <end position="74"/>
    </location>
</feature>
<feature type="binding site" evidence="7">
    <location>
        <position position="141"/>
    </location>
    <ligand>
        <name>a 1,2-diacyl-sn-glycero-3-phospho-(1'-sn-glycerol)</name>
        <dbReference type="ChEBI" id="CHEBI:64716"/>
    </ligand>
</feature>
<feature type="transmembrane region" description="Helical" evidence="7">
    <location>
        <begin position="94"/>
        <end position="115"/>
    </location>
</feature>
<comment type="caution">
    <text evidence="9">The sequence shown here is derived from an EMBL/GenBank/DDBJ whole genome shotgun (WGS) entry which is preliminary data.</text>
</comment>
<evidence type="ECO:0000256" key="8">
    <source>
        <dbReference type="SAM" id="MobiDB-lite"/>
    </source>
</evidence>
<dbReference type="HAMAP" id="MF_01147">
    <property type="entry name" value="Lgt"/>
    <property type="match status" value="1"/>
</dbReference>
<proteinExistence type="inferred from homology"/>
<dbReference type="InterPro" id="IPR001640">
    <property type="entry name" value="Lgt"/>
</dbReference>
<name>A0ABP9SKA4_9ACTN</name>
<comment type="pathway">
    <text evidence="7">Protein modification; lipoprotein biosynthesis (diacylglyceryl transfer).</text>
</comment>
<accession>A0ABP9SKA4</accession>
<comment type="function">
    <text evidence="7">Catalyzes the transfer of the diacylglyceryl group from phosphatidylglycerol to the sulfhydryl group of the N-terminal cysteine of a prolipoprotein, the first step in the formation of mature lipoproteins.</text>
</comment>
<protein>
    <recommendedName>
        <fullName evidence="7">Phosphatidylglycerol--prolipoprotein diacylglyceryl transferase</fullName>
        <ecNumber evidence="7">2.5.1.145</ecNumber>
    </recommendedName>
</protein>
<dbReference type="PROSITE" id="PS01311">
    <property type="entry name" value="LGT"/>
    <property type="match status" value="1"/>
</dbReference>
<evidence type="ECO:0000256" key="6">
    <source>
        <dbReference type="ARBA" id="ARBA00023136"/>
    </source>
</evidence>
<organism evidence="9 10">
    <name type="scientific">Rugosimonospora acidiphila</name>
    <dbReference type="NCBI Taxonomy" id="556531"/>
    <lineage>
        <taxon>Bacteria</taxon>
        <taxon>Bacillati</taxon>
        <taxon>Actinomycetota</taxon>
        <taxon>Actinomycetes</taxon>
        <taxon>Micromonosporales</taxon>
        <taxon>Micromonosporaceae</taxon>
        <taxon>Rugosimonospora</taxon>
    </lineage>
</organism>
<evidence type="ECO:0000256" key="5">
    <source>
        <dbReference type="ARBA" id="ARBA00022989"/>
    </source>
</evidence>
<dbReference type="RefSeq" id="WP_345636311.1">
    <property type="nucleotide sequence ID" value="NZ_BAABJQ010000027.1"/>
</dbReference>
<keyword evidence="2 7" id="KW-1003">Cell membrane</keyword>
<feature type="compositionally biased region" description="Gly residues" evidence="8">
    <location>
        <begin position="364"/>
        <end position="387"/>
    </location>
</feature>
<keyword evidence="4 7" id="KW-0812">Transmembrane</keyword>
<keyword evidence="6 7" id="KW-0472">Membrane</keyword>
<comment type="catalytic activity">
    <reaction evidence="7">
        <text>L-cysteinyl-[prolipoprotein] + a 1,2-diacyl-sn-glycero-3-phospho-(1'-sn-glycerol) = an S-1,2-diacyl-sn-glyceryl-L-cysteinyl-[prolipoprotein] + sn-glycerol 1-phosphate + H(+)</text>
        <dbReference type="Rhea" id="RHEA:56712"/>
        <dbReference type="Rhea" id="RHEA-COMP:14679"/>
        <dbReference type="Rhea" id="RHEA-COMP:14680"/>
        <dbReference type="ChEBI" id="CHEBI:15378"/>
        <dbReference type="ChEBI" id="CHEBI:29950"/>
        <dbReference type="ChEBI" id="CHEBI:57685"/>
        <dbReference type="ChEBI" id="CHEBI:64716"/>
        <dbReference type="ChEBI" id="CHEBI:140658"/>
        <dbReference type="EC" id="2.5.1.145"/>
    </reaction>
</comment>
<feature type="transmembrane region" description="Helical" evidence="7">
    <location>
        <begin position="247"/>
        <end position="268"/>
    </location>
</feature>
<dbReference type="Pfam" id="PF01790">
    <property type="entry name" value="LGT"/>
    <property type="match status" value="1"/>
</dbReference>